<dbReference type="EMBL" id="UINC01039526">
    <property type="protein sequence ID" value="SVB38138.1"/>
    <property type="molecule type" value="Genomic_DNA"/>
</dbReference>
<feature type="transmembrane region" description="Helical" evidence="1">
    <location>
        <begin position="350"/>
        <end position="377"/>
    </location>
</feature>
<feature type="transmembrane region" description="Helical" evidence="1">
    <location>
        <begin position="20"/>
        <end position="40"/>
    </location>
</feature>
<proteinExistence type="predicted"/>
<dbReference type="PANTHER" id="PTHR43044:SF2">
    <property type="entry name" value="POLYSULPHIDE REDUCTASE NRFD"/>
    <property type="match status" value="1"/>
</dbReference>
<protein>
    <recommendedName>
        <fullName evidence="3">Quinol:cytochrome C oxidoreductase</fullName>
    </recommendedName>
</protein>
<keyword evidence="1" id="KW-1133">Transmembrane helix</keyword>
<feature type="transmembrane region" description="Helical" evidence="1">
    <location>
        <begin position="52"/>
        <end position="73"/>
    </location>
</feature>
<dbReference type="AlphaFoldDB" id="A0A382DIC3"/>
<accession>A0A382DIC3</accession>
<feature type="transmembrane region" description="Helical" evidence="1">
    <location>
        <begin position="192"/>
        <end position="212"/>
    </location>
</feature>
<evidence type="ECO:0008006" key="3">
    <source>
        <dbReference type="Google" id="ProtNLM"/>
    </source>
</evidence>
<feature type="transmembrane region" description="Helical" evidence="1">
    <location>
        <begin position="149"/>
        <end position="172"/>
    </location>
</feature>
<name>A0A382DIC3_9ZZZZ</name>
<evidence type="ECO:0000313" key="2">
    <source>
        <dbReference type="EMBL" id="SVB38138.1"/>
    </source>
</evidence>
<feature type="transmembrane region" description="Helical" evidence="1">
    <location>
        <begin position="93"/>
        <end position="114"/>
    </location>
</feature>
<feature type="transmembrane region" description="Helical" evidence="1">
    <location>
        <begin position="233"/>
        <end position="255"/>
    </location>
</feature>
<reference evidence="2" key="1">
    <citation type="submission" date="2018-05" db="EMBL/GenBank/DDBJ databases">
        <authorList>
            <person name="Lanie J.A."/>
            <person name="Ng W.-L."/>
            <person name="Kazmierczak K.M."/>
            <person name="Andrzejewski T.M."/>
            <person name="Davidsen T.M."/>
            <person name="Wayne K.J."/>
            <person name="Tettelin H."/>
            <person name="Glass J.I."/>
            <person name="Rusch D."/>
            <person name="Podicherti R."/>
            <person name="Tsui H.-C.T."/>
            <person name="Winkler M.E."/>
        </authorList>
    </citation>
    <scope>NUCLEOTIDE SEQUENCE</scope>
</reference>
<feature type="non-terminal residue" evidence="2">
    <location>
        <position position="1"/>
    </location>
</feature>
<keyword evidence="1" id="KW-0812">Transmembrane</keyword>
<evidence type="ECO:0000256" key="1">
    <source>
        <dbReference type="SAM" id="Phobius"/>
    </source>
</evidence>
<organism evidence="2">
    <name type="scientific">marine metagenome</name>
    <dbReference type="NCBI Taxonomy" id="408172"/>
    <lineage>
        <taxon>unclassified sequences</taxon>
        <taxon>metagenomes</taxon>
        <taxon>ecological metagenomes</taxon>
    </lineage>
</organism>
<gene>
    <name evidence="2" type="ORF">METZ01_LOCUS190992</name>
</gene>
<keyword evidence="1" id="KW-0472">Membrane</keyword>
<feature type="transmembrane region" description="Helical" evidence="1">
    <location>
        <begin position="275"/>
        <end position="296"/>
    </location>
</feature>
<feature type="transmembrane region" description="Helical" evidence="1">
    <location>
        <begin position="303"/>
        <end position="323"/>
    </location>
</feature>
<sequence length="403" mass="45294">ASGGLAEENRSDWGYHAATVAYIIITAQSAVLVSVALRMVKSHWRRPLSRVSELFAAVGLLNFLLYLPLIWVLPVTDDRRSLWFEWPGHSAHLWDTISMGLLVVNGLALLYFAALPDIATLRDQLGSEKNRLYSRLSLNWHGTKKQWKVLNMGVAILGGFYFLFLIFVHLMISVDFSMSLIPGWKDAIYPTYHALMGLQAGVAILVVTMFVLKKTGASGDYISVEHFWGLSKILLALSLLWFYFWWSGFYTYWYGRTPAEQSVLQLLMFETYRTPFLLSFAFSMPLPFLTLVWNIVRKTIAGPTIAACFVLIGTMFSMARIYVPAFSIEDPSGHALHGLPAAQMPVMSDVLIAVGSIAGSVLVFMLAARILPVTSIWEIKEGRMLQRIKPLLKTHVRIIGKPE</sequence>
<dbReference type="PANTHER" id="PTHR43044">
    <property type="match status" value="1"/>
</dbReference>